<reference evidence="1 2" key="1">
    <citation type="submission" date="2010-10" db="EMBL/GenBank/DDBJ databases">
        <authorList>
            <person name="Durkin A.S."/>
            <person name="Madupu R."/>
            <person name="Torralba M."/>
            <person name="Gillis M."/>
            <person name="Methe B."/>
            <person name="Sutton G."/>
            <person name="Nelson K.E."/>
        </authorList>
    </citation>
    <scope>NUCLEOTIDE SEQUENCE [LARGE SCALE GENOMIC DNA]</scope>
    <source>
        <strain evidence="1 2">ACS-139-V-Col8</strain>
    </source>
</reference>
<accession>E4KQH2</accession>
<dbReference type="Proteomes" id="UP000005990">
    <property type="component" value="Unassembled WGS sequence"/>
</dbReference>
<comment type="caution">
    <text evidence="1">The sequence shown here is derived from an EMBL/GenBank/DDBJ whole genome shotgun (WGS) entry which is preliminary data.</text>
</comment>
<dbReference type="AlphaFoldDB" id="E4KQH2"/>
<keyword evidence="2" id="KW-1185">Reference proteome</keyword>
<evidence type="ECO:0000313" key="1">
    <source>
        <dbReference type="EMBL" id="EFR30747.1"/>
    </source>
</evidence>
<gene>
    <name evidence="1" type="ORF">HMPREF9257_0528</name>
</gene>
<organism evidence="1 2">
    <name type="scientific">Eremococcus coleocola ACS-139-V-Col8</name>
    <dbReference type="NCBI Taxonomy" id="908337"/>
    <lineage>
        <taxon>Bacteria</taxon>
        <taxon>Bacillati</taxon>
        <taxon>Bacillota</taxon>
        <taxon>Bacilli</taxon>
        <taxon>Lactobacillales</taxon>
        <taxon>Aerococcaceae</taxon>
        <taxon>Eremococcus</taxon>
    </lineage>
</organism>
<dbReference type="Gene3D" id="2.40.30.200">
    <property type="match status" value="1"/>
</dbReference>
<dbReference type="EMBL" id="AENN01000017">
    <property type="protein sequence ID" value="EFR30747.1"/>
    <property type="molecule type" value="Genomic_DNA"/>
</dbReference>
<evidence type="ECO:0000313" key="2">
    <source>
        <dbReference type="Proteomes" id="UP000005990"/>
    </source>
</evidence>
<sequence length="241" mass="27421">MIKHYHPYVKFNGTSSLELDMIIENGGSFESAQPDIDQIEIDGRNGVLLVDNERLKPVNRSFPFSFVTDHYRHIAFREEDAAEWLSAKGFKNLELSWDQDYIYKAAVVNSFDVTETVRKFGKGTLDFLIHPIKYLKIGQIEKTISNGGVLFNPTKREAYPKMTLTGTGNVTIKINDQSLVLKNITGGIVIDNENLTVTYRGQSQYDWLYSDFVHLDKGKNVISWDNSAFTLKIIPNYGVKV</sequence>
<proteinExistence type="predicted"/>
<dbReference type="eggNOG" id="COG4722">
    <property type="taxonomic scope" value="Bacteria"/>
</dbReference>
<name>E4KQH2_9LACT</name>
<dbReference type="OrthoDB" id="1853834at2"/>
<dbReference type="RefSeq" id="WP_006418907.1">
    <property type="nucleotide sequence ID" value="NZ_AENN01000017.1"/>
</dbReference>
<protein>
    <submittedName>
        <fullName evidence="1">Putative phage tail component domain protein</fullName>
    </submittedName>
</protein>
<dbReference type="STRING" id="908337.HMPREF9257_0528"/>